<protein>
    <submittedName>
        <fullName evidence="1">Uncharacterized protein</fullName>
    </submittedName>
</protein>
<organism evidence="1 2">
    <name type="scientific">Bacillus phage AR9</name>
    <dbReference type="NCBI Taxonomy" id="1815509"/>
    <lineage>
        <taxon>Viruses</taxon>
        <taxon>Duplodnaviria</taxon>
        <taxon>Heunggongvirae</taxon>
        <taxon>Uroviricota</taxon>
        <taxon>Caudoviricetes</taxon>
        <taxon>Takahashivirus</taxon>
        <taxon>Bacillus phage PBS1</taxon>
    </lineage>
</organism>
<dbReference type="RefSeq" id="YP_009283041.1">
    <property type="nucleotide sequence ID" value="NC_031039.1"/>
</dbReference>
<name>A0A172JI44_BPPB1</name>
<dbReference type="GeneID" id="29058855"/>
<sequence>MRKIERISDEEMNMFIELYWKILNNAEAMAELDYHRKVNIIYNEGVRGIIDIDENKKQIWFRNDANDIEFRQEFYYTYEELKGEKYAQLQKEYILKKLSSKQIEALNKLLNNIKALNIPDTIVLKERGNWTGEFEILNDISYGDIWNFINLFKNNE</sequence>
<proteinExistence type="predicted"/>
<dbReference type="KEGG" id="vg:29058855"/>
<reference evidence="1 2" key="1">
    <citation type="journal article" date="2016" name="Virology">
        <title>The genome of AR9, a giant transducing Bacillus phage encoding two multisubunit RNA polymerases.</title>
        <authorList>
            <person name="Lavysh D."/>
            <person name="Sokolova M."/>
            <person name="Minakhin L."/>
            <person name="Yakunina M."/>
            <person name="Artamonova T."/>
            <person name="Kozyavkin S."/>
            <person name="Makarova K.S."/>
            <person name="Koonin E.V."/>
            <person name="Severinov K."/>
        </authorList>
    </citation>
    <scope>NUCLEOTIDE SEQUENCE [LARGE SCALE GENOMIC DNA]</scope>
</reference>
<gene>
    <name evidence="1" type="ORF">AR9_g137</name>
</gene>
<dbReference type="EMBL" id="KU878088">
    <property type="protein sequence ID" value="AMS01221.1"/>
    <property type="molecule type" value="Genomic_DNA"/>
</dbReference>
<accession>A0A172JI44</accession>
<dbReference type="Proteomes" id="UP000202618">
    <property type="component" value="Segment"/>
</dbReference>
<evidence type="ECO:0000313" key="2">
    <source>
        <dbReference type="Proteomes" id="UP000202618"/>
    </source>
</evidence>
<evidence type="ECO:0000313" key="1">
    <source>
        <dbReference type="EMBL" id="AMS01221.1"/>
    </source>
</evidence>